<dbReference type="Proteomes" id="UP000265520">
    <property type="component" value="Unassembled WGS sequence"/>
</dbReference>
<sequence length="67" mass="7523">MVAGQMGKALQAVRLEVGELDCVGGWVVSWLKHDAQSEFQKNRGEVIRNKRRVLEHGGVVMSRDTMQ</sequence>
<organism evidence="1 2">
    <name type="scientific">Trifolium medium</name>
    <dbReference type="NCBI Taxonomy" id="97028"/>
    <lineage>
        <taxon>Eukaryota</taxon>
        <taxon>Viridiplantae</taxon>
        <taxon>Streptophyta</taxon>
        <taxon>Embryophyta</taxon>
        <taxon>Tracheophyta</taxon>
        <taxon>Spermatophyta</taxon>
        <taxon>Magnoliopsida</taxon>
        <taxon>eudicotyledons</taxon>
        <taxon>Gunneridae</taxon>
        <taxon>Pentapetalae</taxon>
        <taxon>rosids</taxon>
        <taxon>fabids</taxon>
        <taxon>Fabales</taxon>
        <taxon>Fabaceae</taxon>
        <taxon>Papilionoideae</taxon>
        <taxon>50 kb inversion clade</taxon>
        <taxon>NPAAA clade</taxon>
        <taxon>Hologalegina</taxon>
        <taxon>IRL clade</taxon>
        <taxon>Trifolieae</taxon>
        <taxon>Trifolium</taxon>
    </lineage>
</organism>
<dbReference type="EMBL" id="LXQA010053609">
    <property type="protein sequence ID" value="MCI03896.1"/>
    <property type="molecule type" value="Genomic_DNA"/>
</dbReference>
<gene>
    <name evidence="1" type="ORF">A2U01_0024937</name>
</gene>
<name>A0A392NXR9_9FABA</name>
<reference evidence="1 2" key="1">
    <citation type="journal article" date="2018" name="Front. Plant Sci.">
        <title>Red Clover (Trifolium pratense) and Zigzag Clover (T. medium) - A Picture of Genomic Similarities and Differences.</title>
        <authorList>
            <person name="Dluhosova J."/>
            <person name="Istvanek J."/>
            <person name="Nedelnik J."/>
            <person name="Repkova J."/>
        </authorList>
    </citation>
    <scope>NUCLEOTIDE SEQUENCE [LARGE SCALE GENOMIC DNA]</scope>
    <source>
        <strain evidence="2">cv. 10/8</strain>
        <tissue evidence="1">Leaf</tissue>
    </source>
</reference>
<protein>
    <submittedName>
        <fullName evidence="1">Uncharacterized protein</fullName>
    </submittedName>
</protein>
<proteinExistence type="predicted"/>
<comment type="caution">
    <text evidence="1">The sequence shown here is derived from an EMBL/GenBank/DDBJ whole genome shotgun (WGS) entry which is preliminary data.</text>
</comment>
<keyword evidence="2" id="KW-1185">Reference proteome</keyword>
<dbReference type="AlphaFoldDB" id="A0A392NXR9"/>
<evidence type="ECO:0000313" key="2">
    <source>
        <dbReference type="Proteomes" id="UP000265520"/>
    </source>
</evidence>
<evidence type="ECO:0000313" key="1">
    <source>
        <dbReference type="EMBL" id="MCI03896.1"/>
    </source>
</evidence>
<accession>A0A392NXR9</accession>